<dbReference type="GeneID" id="19177027"/>
<accession>W9W216</accession>
<dbReference type="AlphaFoldDB" id="W9W216"/>
<organism evidence="1 2">
    <name type="scientific">Cladophialophora yegresii CBS 114405</name>
    <dbReference type="NCBI Taxonomy" id="1182544"/>
    <lineage>
        <taxon>Eukaryota</taxon>
        <taxon>Fungi</taxon>
        <taxon>Dikarya</taxon>
        <taxon>Ascomycota</taxon>
        <taxon>Pezizomycotina</taxon>
        <taxon>Eurotiomycetes</taxon>
        <taxon>Chaetothyriomycetidae</taxon>
        <taxon>Chaetothyriales</taxon>
        <taxon>Herpotrichiellaceae</taxon>
        <taxon>Cladophialophora</taxon>
    </lineage>
</organism>
<protein>
    <submittedName>
        <fullName evidence="1">Uncharacterized protein</fullName>
    </submittedName>
</protein>
<dbReference type="VEuPathDB" id="FungiDB:A1O7_02420"/>
<keyword evidence="2" id="KW-1185">Reference proteome</keyword>
<dbReference type="RefSeq" id="XP_007754642.1">
    <property type="nucleotide sequence ID" value="XM_007756452.1"/>
</dbReference>
<dbReference type="eggNOG" id="ENOG502S9Y7">
    <property type="taxonomic scope" value="Eukaryota"/>
</dbReference>
<dbReference type="OrthoDB" id="4457531at2759"/>
<dbReference type="HOGENOM" id="CLU_069638_0_0_1"/>
<gene>
    <name evidence="1" type="ORF">A1O7_02420</name>
</gene>
<reference evidence="1 2" key="1">
    <citation type="submission" date="2013-03" db="EMBL/GenBank/DDBJ databases">
        <title>The Genome Sequence of Cladophialophora yegresii CBS 114405.</title>
        <authorList>
            <consortium name="The Broad Institute Genomics Platform"/>
            <person name="Cuomo C."/>
            <person name="de Hoog S."/>
            <person name="Gorbushina A."/>
            <person name="Walker B."/>
            <person name="Young S.K."/>
            <person name="Zeng Q."/>
            <person name="Gargeya S."/>
            <person name="Fitzgerald M."/>
            <person name="Haas B."/>
            <person name="Abouelleil A."/>
            <person name="Allen A.W."/>
            <person name="Alvarado L."/>
            <person name="Arachchi H.M."/>
            <person name="Berlin A.M."/>
            <person name="Chapman S.B."/>
            <person name="Gainer-Dewar J."/>
            <person name="Goldberg J."/>
            <person name="Griggs A."/>
            <person name="Gujja S."/>
            <person name="Hansen M."/>
            <person name="Howarth C."/>
            <person name="Imamovic A."/>
            <person name="Ireland A."/>
            <person name="Larimer J."/>
            <person name="McCowan C."/>
            <person name="Murphy C."/>
            <person name="Pearson M."/>
            <person name="Poon T.W."/>
            <person name="Priest M."/>
            <person name="Roberts A."/>
            <person name="Saif S."/>
            <person name="Shea T."/>
            <person name="Sisk P."/>
            <person name="Sykes S."/>
            <person name="Wortman J."/>
            <person name="Nusbaum C."/>
            <person name="Birren B."/>
        </authorList>
    </citation>
    <scope>NUCLEOTIDE SEQUENCE [LARGE SCALE GENOMIC DNA]</scope>
    <source>
        <strain evidence="1 2">CBS 114405</strain>
    </source>
</reference>
<evidence type="ECO:0000313" key="2">
    <source>
        <dbReference type="Proteomes" id="UP000019473"/>
    </source>
</evidence>
<proteinExistence type="predicted"/>
<evidence type="ECO:0000313" key="1">
    <source>
        <dbReference type="EMBL" id="EXJ61988.1"/>
    </source>
</evidence>
<sequence length="328" mass="35400">MAGFETGTPAILSVARASAQGYILLPRLEQVIMPGAGFSTKLASSTSSNPFITSPGPFDLDMLQSSKLTYRCADSCNGTYVSASTTSSSHSSDHLSMTLGIGLGNAVLSASVTGSYDKAVLEDKSSSKISRRTSVQCGAVHLQRPPPLSAEALQLLNSSEHGFEAFCERYGDFYVSGFIIGADAGVLVSQALSRRESSEKLRAKVDVQFLCFSAEKVMEKDVEGLAEEVELNLFAFDSMDNSLVRLPGNAGKLRLQEAGELTREYSARIEGMAEAVMRAVGKMSDIQEEEKTLSWHNLGQVLLSRFVSRLVLMPMSTHREVAPHVKRA</sequence>
<dbReference type="EMBL" id="AMGW01000002">
    <property type="protein sequence ID" value="EXJ61988.1"/>
    <property type="molecule type" value="Genomic_DNA"/>
</dbReference>
<comment type="caution">
    <text evidence="1">The sequence shown here is derived from an EMBL/GenBank/DDBJ whole genome shotgun (WGS) entry which is preliminary data.</text>
</comment>
<name>W9W216_9EURO</name>
<dbReference type="Proteomes" id="UP000019473">
    <property type="component" value="Unassembled WGS sequence"/>
</dbReference>